<feature type="compositionally biased region" description="Low complexity" evidence="1">
    <location>
        <begin position="439"/>
        <end position="451"/>
    </location>
</feature>
<feature type="region of interest" description="Disordered" evidence="1">
    <location>
        <begin position="307"/>
        <end position="333"/>
    </location>
</feature>
<evidence type="ECO:0000313" key="4">
    <source>
        <dbReference type="Proteomes" id="UP000694044"/>
    </source>
</evidence>
<feature type="compositionally biased region" description="Low complexity" evidence="1">
    <location>
        <begin position="107"/>
        <end position="123"/>
    </location>
</feature>
<feature type="compositionally biased region" description="Pro residues" evidence="1">
    <location>
        <begin position="72"/>
        <end position="81"/>
    </location>
</feature>
<feature type="compositionally biased region" description="Low complexity" evidence="1">
    <location>
        <begin position="82"/>
        <end position="95"/>
    </location>
</feature>
<organism evidence="3 4">
    <name type="scientific">Phytophthora pseudosyringae</name>
    <dbReference type="NCBI Taxonomy" id="221518"/>
    <lineage>
        <taxon>Eukaryota</taxon>
        <taxon>Sar</taxon>
        <taxon>Stramenopiles</taxon>
        <taxon>Oomycota</taxon>
        <taxon>Peronosporomycetes</taxon>
        <taxon>Peronosporales</taxon>
        <taxon>Peronosporaceae</taxon>
        <taxon>Phytophthora</taxon>
    </lineage>
</organism>
<gene>
    <name evidence="3" type="ORF">PHYPSEUDO_011644</name>
</gene>
<comment type="caution">
    <text evidence="3">The sequence shown here is derived from an EMBL/GenBank/DDBJ whole genome shotgun (WGS) entry which is preliminary data.</text>
</comment>
<protein>
    <recommendedName>
        <fullName evidence="2">Tubby C-terminal domain-containing protein</fullName>
    </recommendedName>
</protein>
<feature type="compositionally biased region" description="Pro residues" evidence="1">
    <location>
        <begin position="277"/>
        <end position="288"/>
    </location>
</feature>
<feature type="compositionally biased region" description="Basic and acidic residues" evidence="1">
    <location>
        <begin position="530"/>
        <end position="557"/>
    </location>
</feature>
<feature type="compositionally biased region" description="Basic and acidic residues" evidence="1">
    <location>
        <begin position="1"/>
        <end position="14"/>
    </location>
</feature>
<feature type="compositionally biased region" description="Pro residues" evidence="1">
    <location>
        <begin position="96"/>
        <end position="106"/>
    </location>
</feature>
<dbReference type="PANTHER" id="PTHR16517:SF7">
    <property type="entry name" value="PROTEIN KING TUBBY"/>
    <property type="match status" value="1"/>
</dbReference>
<feature type="compositionally biased region" description="Low complexity" evidence="1">
    <location>
        <begin position="178"/>
        <end position="189"/>
    </location>
</feature>
<dbReference type="Proteomes" id="UP000694044">
    <property type="component" value="Unassembled WGS sequence"/>
</dbReference>
<feature type="compositionally biased region" description="Basic and acidic residues" evidence="1">
    <location>
        <begin position="494"/>
        <end position="514"/>
    </location>
</feature>
<feature type="compositionally biased region" description="Basic and acidic residues" evidence="1">
    <location>
        <begin position="365"/>
        <end position="378"/>
    </location>
</feature>
<feature type="compositionally biased region" description="Low complexity" evidence="1">
    <location>
        <begin position="155"/>
        <end position="169"/>
    </location>
</feature>
<evidence type="ECO:0000256" key="1">
    <source>
        <dbReference type="SAM" id="MobiDB-lite"/>
    </source>
</evidence>
<feature type="compositionally biased region" description="Low complexity" evidence="1">
    <location>
        <begin position="265"/>
        <end position="276"/>
    </location>
</feature>
<dbReference type="Pfam" id="PF01167">
    <property type="entry name" value="Tub"/>
    <property type="match status" value="1"/>
</dbReference>
<dbReference type="OrthoDB" id="8775810at2759"/>
<feature type="region of interest" description="Disordered" evidence="1">
    <location>
        <begin position="365"/>
        <end position="575"/>
    </location>
</feature>
<feature type="compositionally biased region" description="Basic and acidic residues" evidence="1">
    <location>
        <begin position="452"/>
        <end position="486"/>
    </location>
</feature>
<feature type="compositionally biased region" description="Basic and acidic residues" evidence="1">
    <location>
        <begin position="312"/>
        <end position="322"/>
    </location>
</feature>
<feature type="region of interest" description="Disordered" evidence="1">
    <location>
        <begin position="1"/>
        <end position="291"/>
    </location>
</feature>
<accession>A0A8T1V8T2</accession>
<dbReference type="InterPro" id="IPR000007">
    <property type="entry name" value="Tubby_C"/>
</dbReference>
<evidence type="ECO:0000259" key="2">
    <source>
        <dbReference type="Pfam" id="PF01167"/>
    </source>
</evidence>
<dbReference type="EMBL" id="JAGDFM010000526">
    <property type="protein sequence ID" value="KAG7377441.1"/>
    <property type="molecule type" value="Genomic_DNA"/>
</dbReference>
<dbReference type="PANTHER" id="PTHR16517">
    <property type="entry name" value="TUBBY-RELATED"/>
    <property type="match status" value="1"/>
</dbReference>
<name>A0A8T1V8T2_9STRA</name>
<proteinExistence type="predicted"/>
<keyword evidence="4" id="KW-1185">Reference proteome</keyword>
<feature type="compositionally biased region" description="Basic and acidic residues" evidence="1">
    <location>
        <begin position="407"/>
        <end position="422"/>
    </location>
</feature>
<reference evidence="3" key="1">
    <citation type="submission" date="2021-02" db="EMBL/GenBank/DDBJ databases">
        <authorList>
            <person name="Palmer J.M."/>
        </authorList>
    </citation>
    <scope>NUCLEOTIDE SEQUENCE</scope>
    <source>
        <strain evidence="3">SCRP734</strain>
    </source>
</reference>
<sequence length="888" mass="97335">MADEKGSDESKDASTPRVVRAPPKMAPPSSTPADAKVTENCNNLKRIPTPEAKGTMLIYAQGGDATQKKKTLPPPSNPPPKAGGSAAAAFRSKSALPPPNGPPPGAGAPSASVAKIRGAARPPSGGPPPSGAAQAKVGPPSGGQAKPMGPPSNAPPASSTTAPATKPHPTGAPPSTAPPKAAAKPVSTPRAPDGESKGDAKPVPVGPPKPKPDAKRSPPTSARGPPEAKLTPRTAPVDILGDDSPITAAPPVKAGPAAKPPKPVPQTQRPPATAPAKTPPTEKPPVGKPPLVMKSTMEVLNDTTAALSVRSRGSEEEAELSRHTSMPAVNEKETSGVFKTTMGKAAQFSGQTRLNVPEEEVIVVKKRESKTTEAEAKPEANANSKTSRPIANIDDSFEDVEEIPFLEDGKPDAKVEEEKPVEHEDDPEIVLESKHVPRKPSASRPSSSQAEARSEHKGNNVDEEKDDGEAVLRRNATHEDIYDELRKMKRGSRSPRDDEHIGSEHEDREQDESRSSSFEMKAKLSSNSDESTKDQSGRESRERDRDRDRDREKSRERRKERRRSKHDEPKKLQAQFFNPKSVPYIPDHLLEFVKRPLECGRGQIVKCFIERNDSGPNKLAPIYTLLLEVNSSSGRPIMYARKKATSRITSHYVISMNRDDLFLSRMMRSHQYIGKLRSSTSMMEYSLYDQGDNPEDLDSDCEVDDELRQSIRAELAVIRYHYSKKASPYPRKMEVVIPSIHEDGQGYLEWRPLSRDQMMEEHVRNITAAGGQNVMDASNFVFLHKRETKYDPLSSCIVDFRSRATCVSVKNFQLVHSEPTSEQMRDQYRKSYPDFVYEDQGTVSLPQEHVLLQLGKVGKDCFNMDFQYPLSMLQAFAISLSRFDTKQR</sequence>
<feature type="domain" description="Tubby C-terminal" evidence="2">
    <location>
        <begin position="601"/>
        <end position="885"/>
    </location>
</feature>
<feature type="compositionally biased region" description="Acidic residues" evidence="1">
    <location>
        <begin position="395"/>
        <end position="405"/>
    </location>
</feature>
<dbReference type="AlphaFoldDB" id="A0A8T1V8T2"/>
<evidence type="ECO:0000313" key="3">
    <source>
        <dbReference type="EMBL" id="KAG7377441.1"/>
    </source>
</evidence>